<proteinExistence type="predicted"/>
<dbReference type="Proteomes" id="UP000198984">
    <property type="component" value="Unassembled WGS sequence"/>
</dbReference>
<gene>
    <name evidence="3" type="ORF">SAMN04488505_103490</name>
</gene>
<evidence type="ECO:0000313" key="3">
    <source>
        <dbReference type="EMBL" id="SEM14106.1"/>
    </source>
</evidence>
<dbReference type="InterPro" id="IPR050708">
    <property type="entry name" value="T6SS_VgrG/RHS"/>
</dbReference>
<feature type="compositionally biased region" description="Basic and acidic residues" evidence="1">
    <location>
        <begin position="2354"/>
        <end position="2367"/>
    </location>
</feature>
<accession>A0A1H7VXW7</accession>
<dbReference type="Gene3D" id="2.180.10.10">
    <property type="entry name" value="RHS repeat-associated core"/>
    <property type="match status" value="1"/>
</dbReference>
<protein>
    <submittedName>
        <fullName evidence="3">RHS repeat-associated core domain-containing protein</fullName>
    </submittedName>
</protein>
<dbReference type="PANTHER" id="PTHR32305">
    <property type="match status" value="1"/>
</dbReference>
<evidence type="ECO:0000256" key="1">
    <source>
        <dbReference type="SAM" id="MobiDB-lite"/>
    </source>
</evidence>
<dbReference type="RefSeq" id="WP_143081026.1">
    <property type="nucleotide sequence ID" value="NZ_FOBB01000003.1"/>
</dbReference>
<organism evidence="3 4">
    <name type="scientific">Chitinophaga rupis</name>
    <dbReference type="NCBI Taxonomy" id="573321"/>
    <lineage>
        <taxon>Bacteria</taxon>
        <taxon>Pseudomonadati</taxon>
        <taxon>Bacteroidota</taxon>
        <taxon>Chitinophagia</taxon>
        <taxon>Chitinophagales</taxon>
        <taxon>Chitinophagaceae</taxon>
        <taxon>Chitinophaga</taxon>
    </lineage>
</organism>
<dbReference type="PANTHER" id="PTHR32305:SF15">
    <property type="entry name" value="PROTEIN RHSA-RELATED"/>
    <property type="match status" value="1"/>
</dbReference>
<evidence type="ECO:0000313" key="4">
    <source>
        <dbReference type="Proteomes" id="UP000198984"/>
    </source>
</evidence>
<name>A0A1H7VXW7_9BACT</name>
<feature type="compositionally biased region" description="Basic and acidic residues" evidence="1">
    <location>
        <begin position="2257"/>
        <end position="2266"/>
    </location>
</feature>
<feature type="region of interest" description="Disordered" evidence="1">
    <location>
        <begin position="2318"/>
        <end position="2367"/>
    </location>
</feature>
<feature type="region of interest" description="Disordered" evidence="1">
    <location>
        <begin position="2256"/>
        <end position="2288"/>
    </location>
</feature>
<dbReference type="InterPro" id="IPR022385">
    <property type="entry name" value="Rhs_assc_core"/>
</dbReference>
<feature type="signal peptide" evidence="2">
    <location>
        <begin position="1"/>
        <end position="19"/>
    </location>
</feature>
<dbReference type="EMBL" id="FOBB01000003">
    <property type="protein sequence ID" value="SEM14106.1"/>
    <property type="molecule type" value="Genomic_DNA"/>
</dbReference>
<dbReference type="OrthoDB" id="2972467at2"/>
<sequence length="2367" mass="266735">MKSFLLLSSVLLLQFISHAQQQLVDGGKKNLAEMSASQGTGIFSSTHKTVAGAKDIHLFHVLTLEINTPALTPLLRAKNFSVIAKFTVSTGNSAATMRPPEAKDLKLNYNTIGTYQAKDAFEKADVEIVDYKLVSISVKEENGTPITIDANNQDIVVLKQHLQFDRYLPPNSQEAIKTQQITVTPDKGYANLSWSPVSWALAYDIEYSFIDNYVARGAPITEANALYNFRFNSTRVQLSKTNYEIPLVYESGFLVYRVRPVGYWGINFDKIVTGLWSTPDAGKSLISETVGAEGNFFCKIEKTGIHEDDKKNWQYLVNFSEEGKRKDNVVYFDGTFRNRQEVTNLNTQQNLLVHEIIYDNAGRPAIDVLPTPIIPEGFLDAHIPRIAYQNALNVNSDEKSYSWKDFDIDRLICTVFPDKLNTKSGASKYYSPDNKNFDASATGIKRQMAYVADAAGYPFTQKEYTPDNSGRISRQSSPGPDFSFNSTLNSTHEQKFFYGTPSQQELDRVFGNDIGFASHYSKEINIDGDGQAHVTYKNLKGNVIATALAGDPAPNLTQIIEPIVKRRVTVNLADPDRNRIDLNTRSVTATYPLVIGETTKIDLIYDVTANGFPFSICKEGADNLCYDCVYDLTMKLTDACGVDYINKKIAIGTLNDLRKCESGTSAVSIAPASIQLKSGSYFISKTLTVSDSAINAYIADYLNDPCWNLIPHPEKPVECSVIPYKIQTISIGDGCDTSITTKIRTPKMRFLPQPQHVTGDCEPFVGKSLNDISIQKMLNDLSPKGQDGEYPLTGDIATSIYQYPLSVFNDHNQLPTKGNWRYPVFHYRNKMGDEIFIDKEVNGVIQKLRPEELSLEEFLQNWEPAMAYSLLPYHPEYCYYEWNMAHKDFFEYEDKMRGIADYVTANRTYTSLLKDPYEKPDPSDALFTDLTRATKMTGYMKDISALYPGGGFNSMKLADVAAIAAAGFSADITFSDASIYPMHHKIFDELKLQDEEWVQFRSFYLQARTKIIEEMRNNEIVVSTRPACCMLNDYIGNAECTGGPRDKNLCALFANKKPVFPSQARLADLIAGNSSLPIPAPDSNINCLSCTQPQNYVQFINEMFAKKQLFTAMRITGRLLGMIGNHNTDIIIAKGDHIKWVPLITINTLNAKLVDEETGDVICTIDLATKEASFDWKNIVYFSCLKDEATPNAFTLTAWNATATAFVLQGSSNCFEVKECAPATDLITTCDKKEYTGLFIDMLEKVLKSAAANVIPSALVRGRNPNAAYPEGKDPVSLWHITSNTPVANNFDIPLNFSSLDNTPQFHLSIRSANTLFTNFAEWKITGSEFLSAPPPVDNCKEANTLKLFVQKRSQPQVTDVFEVSFDFPLGTCCTFNKANAFCCMPVMTGLPTVTEPDCIQIQQIQEDNNEEIINNQLKQHFADSLRTQYILHCLHAFEKFTVAYDEQLYHYTLFYYDLAGNLVKTVPPKGVQPLTDDETKQTAIFRNTHTGDSIFTRHTMITLAAFNTTNNVIAQSTPDAGTSRYCYDEADRVIYKQNANQSFNAAMRRASFIHYDSIGRVIQTGEIPISYFKLPAYLSNKDFNDELDASDKYKTDIFTTFYDRMPAAINGGYDFNLNTLNQQNLRNRVSATLFHRSFMDNTPYTHAFYYNYDIEGNIHTVIQDSRFLENYAVRLGLCDYLSFNRFKTISYDYDLISKKVNRTWYQPNQSDQLIHIYEYDADNRLVNVKTTTRIWENPADVDVDASYQFYLHGPLARLELGQEKIQGLDYIYTLQGWMKGVNSSLPIAGTDPGKDDGTVFLKDAFAFGLNYFPGDYTSISKNITLPDVEKTDMGTGFSKPLYSGNIRSMITSIYVLNGKDGIQATSYNYDVLNRLLNMKVYQPKNNQLAIWQNGGFTEPYRTQYNYDANSNLSDLLRKDEVGNAIDQLSYTYTAGTNRSEKIADAVASAVANNLLPDNKNIYDAGGRLSHHNEGPTPVGNTDFTWSAFDRLRNVNKDGMNIEFTSNAASEKAFRYDEVTKTATYYVRDVRGNIIAIYNFAPGKVSLEEFPLYGVNRTGTLRMHTPLSALTPVNELTYARGSKEYELVNHLGNVMVTVSDRRIPDGAGWKADVLTAQDYYPFGTSMAARSFRKSGVADYRYGFNNKEMERYVDERNIPLDFGARMYGSGTGQWFSTDPLENKAPGFSPYNYCMGNPVRMRDPDGRIAIVDDIALATYFFGAMILASPPVQEGLRDALNTTINATRDKYSNLILNENENEKTKKGGQSEDDLPTLKYPTDGTRPRLSGRIPEPERIKEMTKDEVEDQLEITKESIQNRIKDQIDFNKGKNPMHRSQDERVDQSRRHGVRQNLEQNYEKQLEKRLKDFK</sequence>
<evidence type="ECO:0000256" key="2">
    <source>
        <dbReference type="SAM" id="SignalP"/>
    </source>
</evidence>
<feature type="compositionally biased region" description="Basic and acidic residues" evidence="1">
    <location>
        <begin position="2333"/>
        <end position="2343"/>
    </location>
</feature>
<dbReference type="STRING" id="573321.SAMN04488505_103490"/>
<dbReference type="NCBIfam" id="TIGR03696">
    <property type="entry name" value="Rhs_assc_core"/>
    <property type="match status" value="1"/>
</dbReference>
<keyword evidence="2" id="KW-0732">Signal</keyword>
<feature type="chain" id="PRO_5011559508" evidence="2">
    <location>
        <begin position="20"/>
        <end position="2367"/>
    </location>
</feature>
<reference evidence="3 4" key="1">
    <citation type="submission" date="2016-10" db="EMBL/GenBank/DDBJ databases">
        <authorList>
            <person name="de Groot N.N."/>
        </authorList>
    </citation>
    <scope>NUCLEOTIDE SEQUENCE [LARGE SCALE GENOMIC DNA]</scope>
    <source>
        <strain evidence="3 4">DSM 21039</strain>
    </source>
</reference>
<keyword evidence="4" id="KW-1185">Reference proteome</keyword>